<keyword evidence="8 14" id="KW-1133">Transmembrane helix</keyword>
<name>A0AAD7F0H1_9AGAR</name>
<dbReference type="PRINTS" id="PR00385">
    <property type="entry name" value="P450"/>
</dbReference>
<dbReference type="PRINTS" id="PR00463">
    <property type="entry name" value="EP450I"/>
</dbReference>
<dbReference type="AlphaFoldDB" id="A0AAD7F0H1"/>
<dbReference type="GO" id="GO:0016020">
    <property type="term" value="C:membrane"/>
    <property type="evidence" value="ECO:0007669"/>
    <property type="project" value="UniProtKB-SubCell"/>
</dbReference>
<dbReference type="InterPro" id="IPR050121">
    <property type="entry name" value="Cytochrome_P450_monoxygenase"/>
</dbReference>
<keyword evidence="6 14" id="KW-0812">Transmembrane</keyword>
<keyword evidence="11" id="KW-0503">Monooxygenase</keyword>
<dbReference type="EMBL" id="JARIHO010000004">
    <property type="protein sequence ID" value="KAJ7362531.1"/>
    <property type="molecule type" value="Genomic_DNA"/>
</dbReference>
<keyword evidence="16" id="KW-1185">Reference proteome</keyword>
<evidence type="ECO:0000313" key="15">
    <source>
        <dbReference type="EMBL" id="KAJ7362531.1"/>
    </source>
</evidence>
<dbReference type="SUPFAM" id="SSF48264">
    <property type="entry name" value="Cytochrome P450"/>
    <property type="match status" value="1"/>
</dbReference>
<evidence type="ECO:0000256" key="11">
    <source>
        <dbReference type="ARBA" id="ARBA00023033"/>
    </source>
</evidence>
<organism evidence="15 16">
    <name type="scientific">Mycena albidolilacea</name>
    <dbReference type="NCBI Taxonomy" id="1033008"/>
    <lineage>
        <taxon>Eukaryota</taxon>
        <taxon>Fungi</taxon>
        <taxon>Dikarya</taxon>
        <taxon>Basidiomycota</taxon>
        <taxon>Agaricomycotina</taxon>
        <taxon>Agaricomycetes</taxon>
        <taxon>Agaricomycetidae</taxon>
        <taxon>Agaricales</taxon>
        <taxon>Marasmiineae</taxon>
        <taxon>Mycenaceae</taxon>
        <taxon>Mycena</taxon>
    </lineage>
</organism>
<evidence type="ECO:0000256" key="3">
    <source>
        <dbReference type="ARBA" id="ARBA00004721"/>
    </source>
</evidence>
<evidence type="ECO:0000256" key="8">
    <source>
        <dbReference type="ARBA" id="ARBA00022989"/>
    </source>
</evidence>
<evidence type="ECO:0000256" key="14">
    <source>
        <dbReference type="SAM" id="Phobius"/>
    </source>
</evidence>
<dbReference type="GO" id="GO:0004497">
    <property type="term" value="F:monooxygenase activity"/>
    <property type="evidence" value="ECO:0007669"/>
    <property type="project" value="UniProtKB-KW"/>
</dbReference>
<gene>
    <name evidence="15" type="ORF">DFH08DRAFT_841102</name>
</gene>
<comment type="pathway">
    <text evidence="3">Secondary metabolite biosynthesis; terpenoid biosynthesis.</text>
</comment>
<keyword evidence="5 13" id="KW-0349">Heme</keyword>
<dbReference type="Pfam" id="PF00067">
    <property type="entry name" value="p450"/>
    <property type="match status" value="1"/>
</dbReference>
<evidence type="ECO:0000256" key="6">
    <source>
        <dbReference type="ARBA" id="ARBA00022692"/>
    </source>
</evidence>
<dbReference type="GO" id="GO:0005506">
    <property type="term" value="F:iron ion binding"/>
    <property type="evidence" value="ECO:0007669"/>
    <property type="project" value="InterPro"/>
</dbReference>
<dbReference type="PANTHER" id="PTHR24305:SF166">
    <property type="entry name" value="CYTOCHROME P450 12A4, MITOCHONDRIAL-RELATED"/>
    <property type="match status" value="1"/>
</dbReference>
<evidence type="ECO:0000256" key="13">
    <source>
        <dbReference type="PIRSR" id="PIRSR602401-1"/>
    </source>
</evidence>
<reference evidence="15" key="1">
    <citation type="submission" date="2023-03" db="EMBL/GenBank/DDBJ databases">
        <title>Massive genome expansion in bonnet fungi (Mycena s.s.) driven by repeated elements and novel gene families across ecological guilds.</title>
        <authorList>
            <consortium name="Lawrence Berkeley National Laboratory"/>
            <person name="Harder C.B."/>
            <person name="Miyauchi S."/>
            <person name="Viragh M."/>
            <person name="Kuo A."/>
            <person name="Thoen E."/>
            <person name="Andreopoulos B."/>
            <person name="Lu D."/>
            <person name="Skrede I."/>
            <person name="Drula E."/>
            <person name="Henrissat B."/>
            <person name="Morin E."/>
            <person name="Kohler A."/>
            <person name="Barry K."/>
            <person name="LaButti K."/>
            <person name="Morin E."/>
            <person name="Salamov A."/>
            <person name="Lipzen A."/>
            <person name="Mereny Z."/>
            <person name="Hegedus B."/>
            <person name="Baldrian P."/>
            <person name="Stursova M."/>
            <person name="Weitz H."/>
            <person name="Taylor A."/>
            <person name="Grigoriev I.V."/>
            <person name="Nagy L.G."/>
            <person name="Martin F."/>
            <person name="Kauserud H."/>
        </authorList>
    </citation>
    <scope>NUCLEOTIDE SEQUENCE</scope>
    <source>
        <strain evidence="15">CBHHK002</strain>
    </source>
</reference>
<dbReference type="GO" id="GO:0016705">
    <property type="term" value="F:oxidoreductase activity, acting on paired donors, with incorporation or reduction of molecular oxygen"/>
    <property type="evidence" value="ECO:0007669"/>
    <property type="project" value="InterPro"/>
</dbReference>
<evidence type="ECO:0000256" key="9">
    <source>
        <dbReference type="ARBA" id="ARBA00023002"/>
    </source>
</evidence>
<comment type="similarity">
    <text evidence="4">Belongs to the cytochrome P450 family.</text>
</comment>
<keyword evidence="7 13" id="KW-0479">Metal-binding</keyword>
<comment type="caution">
    <text evidence="15">The sequence shown here is derived from an EMBL/GenBank/DDBJ whole genome shotgun (WGS) entry which is preliminary data.</text>
</comment>
<evidence type="ECO:0000256" key="5">
    <source>
        <dbReference type="ARBA" id="ARBA00022617"/>
    </source>
</evidence>
<evidence type="ECO:0000256" key="12">
    <source>
        <dbReference type="ARBA" id="ARBA00023136"/>
    </source>
</evidence>
<evidence type="ECO:0000256" key="1">
    <source>
        <dbReference type="ARBA" id="ARBA00001971"/>
    </source>
</evidence>
<feature type="binding site" description="axial binding residue" evidence="13">
    <location>
        <position position="454"/>
    </location>
    <ligand>
        <name>heme</name>
        <dbReference type="ChEBI" id="CHEBI:30413"/>
    </ligand>
    <ligandPart>
        <name>Fe</name>
        <dbReference type="ChEBI" id="CHEBI:18248"/>
    </ligandPart>
</feature>
<dbReference type="InterPro" id="IPR001128">
    <property type="entry name" value="Cyt_P450"/>
</dbReference>
<evidence type="ECO:0000256" key="7">
    <source>
        <dbReference type="ARBA" id="ARBA00022723"/>
    </source>
</evidence>
<comment type="subcellular location">
    <subcellularLocation>
        <location evidence="2">Membrane</location>
    </subcellularLocation>
</comment>
<dbReference type="Gene3D" id="1.10.630.10">
    <property type="entry name" value="Cytochrome P450"/>
    <property type="match status" value="1"/>
</dbReference>
<dbReference type="PANTHER" id="PTHR24305">
    <property type="entry name" value="CYTOCHROME P450"/>
    <property type="match status" value="1"/>
</dbReference>
<keyword evidence="12 14" id="KW-0472">Membrane</keyword>
<dbReference type="InterPro" id="IPR002401">
    <property type="entry name" value="Cyt_P450_E_grp-I"/>
</dbReference>
<proteinExistence type="inferred from homology"/>
<sequence length="464" mass="51598">MDFTVYAIAFAILVSILTMRFVLREQNAVQQISGPPSPSWPFGHMLQLMLPSQYGDYEFQWLKQFGSVYRVKGCFGQDRLVVADPLALQYILGSSAFGRAGMLYVILNLLYRERSVIDAQGDEHRRIRAALNAGFTATAVREYEPVFQKVAESISKKLETCARTNIYPLLISATLDATSQAILGHCIRDLGEDFIANNTQIVELTATQSTTQILLDALSVRFPLWLWRAMMYLPTTALKAMREGRYLTDQLGRRIVGEKLDAASKGLEMNDDLFSRLVDPDTPDKLSGDDLVAQIGFILIAGQETTANAISFGLLELAKHPDLQDSLRAEITSAVDASAGAVVYDNMPLLNAFIKETIRLYPAMPLVERVALQDTTIPLAGPITSSTGDMRYIHVAKGQHVTLGIAAYQRLESRWGVDAHKFNPSRWIDETMSRRESVGPYANLLSFLGGSRTCLGWRFAILEM</sequence>
<protein>
    <submittedName>
        <fullName evidence="15">Cytochrome P450</fullName>
    </submittedName>
</protein>
<evidence type="ECO:0000256" key="10">
    <source>
        <dbReference type="ARBA" id="ARBA00023004"/>
    </source>
</evidence>
<comment type="cofactor">
    <cofactor evidence="1 13">
        <name>heme</name>
        <dbReference type="ChEBI" id="CHEBI:30413"/>
    </cofactor>
</comment>
<accession>A0AAD7F0H1</accession>
<dbReference type="InterPro" id="IPR036396">
    <property type="entry name" value="Cyt_P450_sf"/>
</dbReference>
<evidence type="ECO:0000256" key="4">
    <source>
        <dbReference type="ARBA" id="ARBA00010617"/>
    </source>
</evidence>
<keyword evidence="10 13" id="KW-0408">Iron</keyword>
<dbReference type="GO" id="GO:0020037">
    <property type="term" value="F:heme binding"/>
    <property type="evidence" value="ECO:0007669"/>
    <property type="project" value="InterPro"/>
</dbReference>
<feature type="transmembrane region" description="Helical" evidence="14">
    <location>
        <begin position="6"/>
        <end position="23"/>
    </location>
</feature>
<keyword evidence="9" id="KW-0560">Oxidoreductase</keyword>
<dbReference type="Proteomes" id="UP001218218">
    <property type="component" value="Unassembled WGS sequence"/>
</dbReference>
<evidence type="ECO:0000256" key="2">
    <source>
        <dbReference type="ARBA" id="ARBA00004370"/>
    </source>
</evidence>
<evidence type="ECO:0000313" key="16">
    <source>
        <dbReference type="Proteomes" id="UP001218218"/>
    </source>
</evidence>